<evidence type="ECO:0000256" key="4">
    <source>
        <dbReference type="RuleBase" id="RU003719"/>
    </source>
</evidence>
<evidence type="ECO:0000313" key="7">
    <source>
        <dbReference type="EMBL" id="GGI01765.1"/>
    </source>
</evidence>
<dbReference type="PANTHER" id="PTHR42789">
    <property type="entry name" value="D-ISOMER SPECIFIC 2-HYDROXYACID DEHYDROGENASE FAMILY PROTEIN (AFU_ORTHOLOGUE AFUA_6G10090)"/>
    <property type="match status" value="1"/>
</dbReference>
<dbReference type="InterPro" id="IPR006140">
    <property type="entry name" value="D-isomer_DH_NAD-bd"/>
</dbReference>
<accession>A0ABQ2B145</accession>
<dbReference type="RefSeq" id="WP_188573458.1">
    <property type="nucleotide sequence ID" value="NZ_BMFW01000037.1"/>
</dbReference>
<dbReference type="SUPFAM" id="SSF51735">
    <property type="entry name" value="NAD(P)-binding Rossmann-fold domains"/>
    <property type="match status" value="1"/>
</dbReference>
<name>A0ABQ2B145_9MICC</name>
<dbReference type="InterPro" id="IPR029753">
    <property type="entry name" value="D-isomer_DH_CS"/>
</dbReference>
<protein>
    <submittedName>
        <fullName evidence="7">Dehydrogenase</fullName>
    </submittedName>
</protein>
<dbReference type="InterPro" id="IPR036291">
    <property type="entry name" value="NAD(P)-bd_dom_sf"/>
</dbReference>
<dbReference type="InterPro" id="IPR043322">
    <property type="entry name" value="CtBP"/>
</dbReference>
<dbReference type="PANTHER" id="PTHR42789:SF1">
    <property type="entry name" value="D-ISOMER SPECIFIC 2-HYDROXYACID DEHYDROGENASE FAMILY PROTEIN (AFU_ORTHOLOGUE AFUA_6G10090)"/>
    <property type="match status" value="1"/>
</dbReference>
<evidence type="ECO:0000259" key="5">
    <source>
        <dbReference type="Pfam" id="PF00389"/>
    </source>
</evidence>
<feature type="domain" description="D-isomer specific 2-hydroxyacid dehydrogenase NAD-binding" evidence="6">
    <location>
        <begin position="108"/>
        <end position="284"/>
    </location>
</feature>
<dbReference type="InterPro" id="IPR050857">
    <property type="entry name" value="D-2-hydroxyacid_DH"/>
</dbReference>
<dbReference type="Gene3D" id="3.40.50.720">
    <property type="entry name" value="NAD(P)-binding Rossmann-like Domain"/>
    <property type="match status" value="2"/>
</dbReference>
<comment type="caution">
    <text evidence="7">The sequence shown here is derived from an EMBL/GenBank/DDBJ whole genome shotgun (WGS) entry which is preliminary data.</text>
</comment>
<gene>
    <name evidence="7" type="ORF">GCM10007170_41960</name>
</gene>
<dbReference type="Proteomes" id="UP000643279">
    <property type="component" value="Unassembled WGS sequence"/>
</dbReference>
<comment type="similarity">
    <text evidence="1 4">Belongs to the D-isomer specific 2-hydroxyacid dehydrogenase family.</text>
</comment>
<dbReference type="CDD" id="cd05299">
    <property type="entry name" value="CtBP_dh"/>
    <property type="match status" value="1"/>
</dbReference>
<dbReference type="InterPro" id="IPR006139">
    <property type="entry name" value="D-isomer_2_OHA_DH_cat_dom"/>
</dbReference>
<evidence type="ECO:0000256" key="1">
    <source>
        <dbReference type="ARBA" id="ARBA00005854"/>
    </source>
</evidence>
<dbReference type="SUPFAM" id="SSF52283">
    <property type="entry name" value="Formate/glycerate dehydrogenase catalytic domain-like"/>
    <property type="match status" value="1"/>
</dbReference>
<keyword evidence="2 4" id="KW-0560">Oxidoreductase</keyword>
<feature type="domain" description="D-isomer specific 2-hydroxyacid dehydrogenase catalytic" evidence="5">
    <location>
        <begin position="16"/>
        <end position="316"/>
    </location>
</feature>
<organism evidence="7 8">
    <name type="scientific">Arthrobacter liuii</name>
    <dbReference type="NCBI Taxonomy" id="1476996"/>
    <lineage>
        <taxon>Bacteria</taxon>
        <taxon>Bacillati</taxon>
        <taxon>Actinomycetota</taxon>
        <taxon>Actinomycetes</taxon>
        <taxon>Micrococcales</taxon>
        <taxon>Micrococcaceae</taxon>
        <taxon>Arthrobacter</taxon>
    </lineage>
</organism>
<evidence type="ECO:0000256" key="3">
    <source>
        <dbReference type="ARBA" id="ARBA00023027"/>
    </source>
</evidence>
<dbReference type="Pfam" id="PF02826">
    <property type="entry name" value="2-Hacid_dh_C"/>
    <property type="match status" value="1"/>
</dbReference>
<proteinExistence type="inferred from homology"/>
<reference evidence="8" key="1">
    <citation type="journal article" date="2019" name="Int. J. Syst. Evol. Microbiol.">
        <title>The Global Catalogue of Microorganisms (GCM) 10K type strain sequencing project: providing services to taxonomists for standard genome sequencing and annotation.</title>
        <authorList>
            <consortium name="The Broad Institute Genomics Platform"/>
            <consortium name="The Broad Institute Genome Sequencing Center for Infectious Disease"/>
            <person name="Wu L."/>
            <person name="Ma J."/>
        </authorList>
    </citation>
    <scope>NUCLEOTIDE SEQUENCE [LARGE SCALE GENOMIC DNA]</scope>
    <source>
        <strain evidence="8">CGMCC 1.12778</strain>
    </source>
</reference>
<keyword evidence="8" id="KW-1185">Reference proteome</keyword>
<keyword evidence="3" id="KW-0520">NAD</keyword>
<sequence length="326" mass="34867">MPRILITDYEFESISQEQAVADANGVELVRANCRTEDDVLEAAADVDGLIVQYAPITERVLKGLPRLKAVSRYGVGVDTIDVQAATECGVVVSNVPDYGVDDVSDHAIALALTLARGIPDLDRGVRSGENLLDSVKPLRRFTSQTFGVIGLGLIGAATAAKARALGFRALGYDPLHTPGTTTKEGIEVVTLDELLAASDVVSLHVPLNKHTHHLINARTLGQFKAGATIVNTCRGGVVDTEALVDALKNGRIRAAGLDVFEEEPLPLNSGLLRLDGVVLTPHTAWYTEESSDELKRRTAENVVDACLGRRPRNIVNPEVLGLGQDK</sequence>
<dbReference type="PROSITE" id="PS00670">
    <property type="entry name" value="D_2_HYDROXYACID_DH_2"/>
    <property type="match status" value="1"/>
</dbReference>
<evidence type="ECO:0000256" key="2">
    <source>
        <dbReference type="ARBA" id="ARBA00023002"/>
    </source>
</evidence>
<dbReference type="EMBL" id="BMFW01000037">
    <property type="protein sequence ID" value="GGI01765.1"/>
    <property type="molecule type" value="Genomic_DNA"/>
</dbReference>
<evidence type="ECO:0000313" key="8">
    <source>
        <dbReference type="Proteomes" id="UP000643279"/>
    </source>
</evidence>
<evidence type="ECO:0000259" key="6">
    <source>
        <dbReference type="Pfam" id="PF02826"/>
    </source>
</evidence>
<dbReference type="Pfam" id="PF00389">
    <property type="entry name" value="2-Hacid_dh"/>
    <property type="match status" value="1"/>
</dbReference>